<evidence type="ECO:0000256" key="5">
    <source>
        <dbReference type="ARBA" id="ARBA00023242"/>
    </source>
</evidence>
<keyword evidence="5" id="KW-0539">Nucleus</keyword>
<evidence type="ECO:0000256" key="4">
    <source>
        <dbReference type="ARBA" id="ARBA00022737"/>
    </source>
</evidence>
<organism evidence="9 10">
    <name type="scientific">Babesia duncani</name>
    <dbReference type="NCBI Taxonomy" id="323732"/>
    <lineage>
        <taxon>Eukaryota</taxon>
        <taxon>Sar</taxon>
        <taxon>Alveolata</taxon>
        <taxon>Apicomplexa</taxon>
        <taxon>Aconoidasida</taxon>
        <taxon>Piroplasmida</taxon>
        <taxon>Babesiidae</taxon>
        <taxon>Babesia</taxon>
    </lineage>
</organism>
<dbReference type="PROSITE" id="PS50294">
    <property type="entry name" value="WD_REPEATS_REGION"/>
    <property type="match status" value="1"/>
</dbReference>
<feature type="repeat" description="WD" evidence="7">
    <location>
        <begin position="263"/>
        <end position="297"/>
    </location>
</feature>
<name>A0AAD9UN60_9APIC</name>
<evidence type="ECO:0000313" key="9">
    <source>
        <dbReference type="EMBL" id="KAK2195461.1"/>
    </source>
</evidence>
<gene>
    <name evidence="9" type="ORF">BdWA1_003137</name>
</gene>
<feature type="repeat" description="WD" evidence="7">
    <location>
        <begin position="162"/>
        <end position="196"/>
    </location>
</feature>
<keyword evidence="4" id="KW-0677">Repeat</keyword>
<evidence type="ECO:0000313" key="10">
    <source>
        <dbReference type="Proteomes" id="UP001214638"/>
    </source>
</evidence>
<dbReference type="PANTHER" id="PTHR44133:SF2">
    <property type="entry name" value="CLEAVAGE STIMULATION FACTOR SUBUNIT 1"/>
    <property type="match status" value="1"/>
</dbReference>
<accession>A0AAD9UN60</accession>
<dbReference type="PROSITE" id="PS00678">
    <property type="entry name" value="WD_REPEATS_1"/>
    <property type="match status" value="1"/>
</dbReference>
<dbReference type="GO" id="GO:0005848">
    <property type="term" value="C:mRNA cleavage stimulating factor complex"/>
    <property type="evidence" value="ECO:0007669"/>
    <property type="project" value="InterPro"/>
</dbReference>
<dbReference type="GO" id="GO:0003723">
    <property type="term" value="F:RNA binding"/>
    <property type="evidence" value="ECO:0007669"/>
    <property type="project" value="TreeGrafter"/>
</dbReference>
<dbReference type="GeneID" id="94337434"/>
<evidence type="ECO:0000256" key="6">
    <source>
        <dbReference type="ARBA" id="ARBA00029851"/>
    </source>
</evidence>
<dbReference type="SMART" id="SM00320">
    <property type="entry name" value="WD40"/>
    <property type="match status" value="5"/>
</dbReference>
<dbReference type="Gene3D" id="2.130.10.10">
    <property type="entry name" value="YVTN repeat-like/Quinoprotein amine dehydrogenase"/>
    <property type="match status" value="2"/>
</dbReference>
<dbReference type="InterPro" id="IPR044633">
    <property type="entry name" value="CstF1-like"/>
</dbReference>
<dbReference type="AlphaFoldDB" id="A0AAD9UN60"/>
<dbReference type="GO" id="GO:0031124">
    <property type="term" value="P:mRNA 3'-end processing"/>
    <property type="evidence" value="ECO:0007669"/>
    <property type="project" value="InterPro"/>
</dbReference>
<keyword evidence="3" id="KW-0507">mRNA processing</keyword>
<comment type="subcellular location">
    <subcellularLocation>
        <location evidence="1">Nucleus</location>
    </subcellularLocation>
</comment>
<dbReference type="RefSeq" id="XP_067802304.1">
    <property type="nucleotide sequence ID" value="XM_067948153.1"/>
</dbReference>
<reference evidence="9" key="1">
    <citation type="journal article" date="2023" name="Nat. Microbiol.">
        <title>Babesia duncani multi-omics identifies virulence factors and drug targets.</title>
        <authorList>
            <person name="Singh P."/>
            <person name="Lonardi S."/>
            <person name="Liang Q."/>
            <person name="Vydyam P."/>
            <person name="Khabirova E."/>
            <person name="Fang T."/>
            <person name="Gihaz S."/>
            <person name="Thekkiniath J."/>
            <person name="Munshi M."/>
            <person name="Abel S."/>
            <person name="Ciampossin L."/>
            <person name="Batugedara G."/>
            <person name="Gupta M."/>
            <person name="Lu X.M."/>
            <person name="Lenz T."/>
            <person name="Chakravarty S."/>
            <person name="Cornillot E."/>
            <person name="Hu Y."/>
            <person name="Ma W."/>
            <person name="Gonzalez L.M."/>
            <person name="Sanchez S."/>
            <person name="Estrada K."/>
            <person name="Sanchez-Flores A."/>
            <person name="Montero E."/>
            <person name="Harb O.S."/>
            <person name="Le Roch K.G."/>
            <person name="Mamoun C.B."/>
        </authorList>
    </citation>
    <scope>NUCLEOTIDE SEQUENCE</scope>
    <source>
        <strain evidence="9">WA1</strain>
    </source>
</reference>
<proteinExistence type="predicted"/>
<dbReference type="InterPro" id="IPR019775">
    <property type="entry name" value="WD40_repeat_CS"/>
</dbReference>
<dbReference type="PROSITE" id="PS50082">
    <property type="entry name" value="WD_REPEATS_2"/>
    <property type="match status" value="2"/>
</dbReference>
<sequence>MAQTVEPERLQFYEVVLQQLLDDGLDEAAESVKRHMKVEPNNLLRKDHLYDIFNKCAYLPQRVIANATCKNVSTKKKRAKLDALLMENPMVPPDDEYQYKIMAYNKYAEFTNYKPCRCVAQSSDKSLIAVGGADGSLHVTPLVNSNDPAFKRKPNTLCTSQMNGHQNQIDSVAFHPRRNILASGGADSNIVIHDISVSNGFIHSVAELQRIKDGFNIRSLKFHPCGDFLFCGTSNAIIRLYDVTTTQCFTAKETSHQHKGGGINDCDVNGSGSLLYTAGSDGSILFWDAKNMDLLHAMVGVHNGAPVTSVQCDVYDRLLLASSCDGATRLIDLRMRKELLLTNSKRKGVIRSYSRFLHNTRYFCTFSIVSEGRKSGSESLIYSVENGAIELDISKIVGKPAVWDAVACNDEMGIITVSEDTSCKMLAFYDPSL</sequence>
<dbReference type="KEGG" id="bdw:94337434"/>
<evidence type="ECO:0000259" key="8">
    <source>
        <dbReference type="Pfam" id="PF23098"/>
    </source>
</evidence>
<protein>
    <recommendedName>
        <fullName evidence="6">Cleavage stimulation factor 50 kDa subunit</fullName>
    </recommendedName>
</protein>
<keyword evidence="2 7" id="KW-0853">WD repeat</keyword>
<dbReference type="Pfam" id="PF00400">
    <property type="entry name" value="WD40"/>
    <property type="match status" value="2"/>
</dbReference>
<keyword evidence="10" id="KW-1185">Reference proteome</keyword>
<evidence type="ECO:0000256" key="2">
    <source>
        <dbReference type="ARBA" id="ARBA00022574"/>
    </source>
</evidence>
<dbReference type="EMBL" id="JALLKP010000004">
    <property type="protein sequence ID" value="KAK2195461.1"/>
    <property type="molecule type" value="Genomic_DNA"/>
</dbReference>
<evidence type="ECO:0000256" key="1">
    <source>
        <dbReference type="ARBA" id="ARBA00004123"/>
    </source>
</evidence>
<dbReference type="Pfam" id="PF23098">
    <property type="entry name" value="Beta-prop_NOL10_N"/>
    <property type="match status" value="1"/>
</dbReference>
<dbReference type="SUPFAM" id="SSF50978">
    <property type="entry name" value="WD40 repeat-like"/>
    <property type="match status" value="1"/>
</dbReference>
<dbReference type="InterPro" id="IPR015943">
    <property type="entry name" value="WD40/YVTN_repeat-like_dom_sf"/>
</dbReference>
<feature type="domain" description="Nucleolar protein 10-like N-terminal" evidence="8">
    <location>
        <begin position="202"/>
        <end position="342"/>
    </location>
</feature>
<dbReference type="Proteomes" id="UP001214638">
    <property type="component" value="Unassembled WGS sequence"/>
</dbReference>
<evidence type="ECO:0000256" key="7">
    <source>
        <dbReference type="PROSITE-ProRule" id="PRU00221"/>
    </source>
</evidence>
<comment type="caution">
    <text evidence="9">The sequence shown here is derived from an EMBL/GenBank/DDBJ whole genome shotgun (WGS) entry which is preliminary data.</text>
</comment>
<dbReference type="PANTHER" id="PTHR44133">
    <property type="entry name" value="CLEAVAGE STIMULATION FACTOR SUBUNIT 1"/>
    <property type="match status" value="1"/>
</dbReference>
<dbReference type="InterPro" id="IPR001680">
    <property type="entry name" value="WD40_rpt"/>
</dbReference>
<dbReference type="InterPro" id="IPR036322">
    <property type="entry name" value="WD40_repeat_dom_sf"/>
</dbReference>
<evidence type="ECO:0000256" key="3">
    <source>
        <dbReference type="ARBA" id="ARBA00022664"/>
    </source>
</evidence>
<dbReference type="InterPro" id="IPR056551">
    <property type="entry name" value="Beta-prop_NOL10_N"/>
</dbReference>